<dbReference type="InterPro" id="IPR002328">
    <property type="entry name" value="ADH_Zn_CS"/>
</dbReference>
<dbReference type="EMBL" id="FUWJ01000004">
    <property type="protein sequence ID" value="SKA12034.1"/>
    <property type="molecule type" value="Genomic_DNA"/>
</dbReference>
<gene>
    <name evidence="8" type="ORF">SAMN02745126_03658</name>
</gene>
<comment type="cofactor">
    <cofactor evidence="1 6">
        <name>Zn(2+)</name>
        <dbReference type="ChEBI" id="CHEBI:29105"/>
    </cofactor>
</comment>
<reference evidence="9" key="1">
    <citation type="submission" date="2017-02" db="EMBL/GenBank/DDBJ databases">
        <authorList>
            <person name="Varghese N."/>
            <person name="Submissions S."/>
        </authorList>
    </citation>
    <scope>NUCLEOTIDE SEQUENCE [LARGE SCALE GENOMIC DNA]</scope>
    <source>
        <strain evidence="9">ATCC 27094</strain>
    </source>
</reference>
<dbReference type="PANTHER" id="PTHR43880:SF12">
    <property type="entry name" value="ALCOHOL DEHYDROGENASE CLASS-3"/>
    <property type="match status" value="1"/>
</dbReference>
<evidence type="ECO:0000256" key="4">
    <source>
        <dbReference type="ARBA" id="ARBA00023002"/>
    </source>
</evidence>
<evidence type="ECO:0000259" key="7">
    <source>
        <dbReference type="SMART" id="SM00829"/>
    </source>
</evidence>
<dbReference type="SMART" id="SM00829">
    <property type="entry name" value="PKS_ER"/>
    <property type="match status" value="1"/>
</dbReference>
<dbReference type="RefSeq" id="WP_085935339.1">
    <property type="nucleotide sequence ID" value="NZ_FUWJ01000004.1"/>
</dbReference>
<dbReference type="GO" id="GO:0008270">
    <property type="term" value="F:zinc ion binding"/>
    <property type="evidence" value="ECO:0007669"/>
    <property type="project" value="InterPro"/>
</dbReference>
<dbReference type="PROSITE" id="PS00059">
    <property type="entry name" value="ADH_ZINC"/>
    <property type="match status" value="1"/>
</dbReference>
<dbReference type="GO" id="GO:0046294">
    <property type="term" value="P:formaldehyde catabolic process"/>
    <property type="evidence" value="ECO:0007669"/>
    <property type="project" value="TreeGrafter"/>
</dbReference>
<dbReference type="SUPFAM" id="SSF50129">
    <property type="entry name" value="GroES-like"/>
    <property type="match status" value="2"/>
</dbReference>
<evidence type="ECO:0000313" key="9">
    <source>
        <dbReference type="Proteomes" id="UP000190092"/>
    </source>
</evidence>
<evidence type="ECO:0000256" key="6">
    <source>
        <dbReference type="RuleBase" id="RU361277"/>
    </source>
</evidence>
<dbReference type="PANTHER" id="PTHR43880">
    <property type="entry name" value="ALCOHOL DEHYDROGENASE"/>
    <property type="match status" value="1"/>
</dbReference>
<dbReference type="Pfam" id="PF00107">
    <property type="entry name" value="ADH_zinc_N"/>
    <property type="match status" value="1"/>
</dbReference>
<dbReference type="InterPro" id="IPR013149">
    <property type="entry name" value="ADH-like_C"/>
</dbReference>
<dbReference type="Proteomes" id="UP000190092">
    <property type="component" value="Unassembled WGS sequence"/>
</dbReference>
<organism evidence="8 9">
    <name type="scientific">Enhydrobacter aerosaccus</name>
    <dbReference type="NCBI Taxonomy" id="225324"/>
    <lineage>
        <taxon>Bacteria</taxon>
        <taxon>Pseudomonadati</taxon>
        <taxon>Pseudomonadota</taxon>
        <taxon>Alphaproteobacteria</taxon>
        <taxon>Hyphomicrobiales</taxon>
        <taxon>Enhydrobacter</taxon>
    </lineage>
</organism>
<dbReference type="Gene3D" id="3.40.50.720">
    <property type="entry name" value="NAD(P)-binding Rossmann-like Domain"/>
    <property type="match status" value="1"/>
</dbReference>
<dbReference type="GO" id="GO:0005829">
    <property type="term" value="C:cytosol"/>
    <property type="evidence" value="ECO:0007669"/>
    <property type="project" value="TreeGrafter"/>
</dbReference>
<proteinExistence type="inferred from homology"/>
<dbReference type="InterPro" id="IPR013154">
    <property type="entry name" value="ADH-like_N"/>
</dbReference>
<dbReference type="Pfam" id="PF08240">
    <property type="entry name" value="ADH_N"/>
    <property type="match status" value="1"/>
</dbReference>
<dbReference type="FunFam" id="3.40.50.720:FF:000003">
    <property type="entry name" value="S-(hydroxymethyl)glutathione dehydrogenase"/>
    <property type="match status" value="1"/>
</dbReference>
<dbReference type="SUPFAM" id="SSF51735">
    <property type="entry name" value="NAD(P)-binding Rossmann-fold domains"/>
    <property type="match status" value="1"/>
</dbReference>
<keyword evidence="4" id="KW-0560">Oxidoreductase</keyword>
<evidence type="ECO:0000313" key="8">
    <source>
        <dbReference type="EMBL" id="SKA12034.1"/>
    </source>
</evidence>
<dbReference type="InterPro" id="IPR020843">
    <property type="entry name" value="ER"/>
</dbReference>
<evidence type="ECO:0000256" key="3">
    <source>
        <dbReference type="ARBA" id="ARBA00022833"/>
    </source>
</evidence>
<protein>
    <submittedName>
        <fullName evidence="8">Alcohol dehydrogenase</fullName>
    </submittedName>
</protein>
<dbReference type="InterPro" id="IPR036291">
    <property type="entry name" value="NAD(P)-bd_dom_sf"/>
</dbReference>
<dbReference type="Gene3D" id="3.90.180.10">
    <property type="entry name" value="Medium-chain alcohol dehydrogenases, catalytic domain"/>
    <property type="match status" value="1"/>
</dbReference>
<keyword evidence="2 6" id="KW-0479">Metal-binding</keyword>
<evidence type="ECO:0000256" key="2">
    <source>
        <dbReference type="ARBA" id="ARBA00022723"/>
    </source>
</evidence>
<keyword evidence="3 6" id="KW-0862">Zinc</keyword>
<dbReference type="STRING" id="225324.SAMN02745126_03658"/>
<dbReference type="GO" id="GO:0051903">
    <property type="term" value="F:S-(hydroxymethyl)glutathione dehydrogenase [NAD(P)+] activity"/>
    <property type="evidence" value="ECO:0007669"/>
    <property type="project" value="TreeGrafter"/>
</dbReference>
<evidence type="ECO:0000256" key="1">
    <source>
        <dbReference type="ARBA" id="ARBA00001947"/>
    </source>
</evidence>
<dbReference type="OrthoDB" id="9770544at2"/>
<feature type="domain" description="Enoyl reductase (ER)" evidence="7">
    <location>
        <begin position="20"/>
        <end position="342"/>
    </location>
</feature>
<name>A0A1T4R7P6_9HYPH</name>
<accession>A0A1T4R7P6</accession>
<dbReference type="InterPro" id="IPR011032">
    <property type="entry name" value="GroES-like_sf"/>
</dbReference>
<keyword evidence="5" id="KW-0520">NAD</keyword>
<comment type="similarity">
    <text evidence="6">Belongs to the zinc-containing alcohol dehydrogenase family.</text>
</comment>
<evidence type="ECO:0000256" key="5">
    <source>
        <dbReference type="ARBA" id="ARBA00023027"/>
    </source>
</evidence>
<dbReference type="AlphaFoldDB" id="A0A1T4R7P6"/>
<sequence length="376" mass="39615">MKMKAGVLTVCGAPRPYAKSRPIHILEVDLDPPGEGEVLVKVGGGGLCHSDLSLINGDRPRPTPIVLGHEGAGEIVEVGAGVHDVKPGDHVCFTFNVSCGRCRRCLEGRPYICERSVAPRAAGQLLSGHHRLHYDGKPVNHQSGVSCYAEYAVVDRGSLVVIDRSLPLDIAALFGCAVVTGVGAVVNTAQIRPGSTVAIVGLGGVGLSGLLGAVLAGASRIVAIDLFDEKLGLARQLGATDTVNAKDADHVTQVRDLTDGGVDYAFDLAGAIKAMETAYLVTRWGGTTVSAGLSPIAADFAFKQSGLVSEEKTIKGSYMGSCVPVRDIPRFISLYQQGKLPVDRMMSKRIGFDELNEGFDRLQDVATVRQVLVPHA</sequence>
<keyword evidence="9" id="KW-1185">Reference proteome</keyword>